<dbReference type="OMA" id="FFNFQFF"/>
<proteinExistence type="predicted"/>
<protein>
    <submittedName>
        <fullName evidence="2">Uncharacterized protein</fullName>
    </submittedName>
</protein>
<keyword evidence="1" id="KW-0732">Signal</keyword>
<accession>A0A8I3W8Y1</accession>
<feature type="chain" id="PRO_5035250395" evidence="1">
    <location>
        <begin position="18"/>
        <end position="66"/>
    </location>
</feature>
<dbReference type="Ensembl" id="ENSCJAT00000146215.1">
    <property type="protein sequence ID" value="ENSCJAP00000089044.1"/>
    <property type="gene ID" value="ENSCJAG00000085273.1"/>
</dbReference>
<dbReference type="PANTHER" id="PTHR46254">
    <property type="entry name" value="PROTEIN GVQW1-RELATED"/>
    <property type="match status" value="1"/>
</dbReference>
<dbReference type="Proteomes" id="UP000008225">
    <property type="component" value="Chromosome 13"/>
</dbReference>
<dbReference type="PANTHER" id="PTHR46254:SF3">
    <property type="entry name" value="SECRETED PROTEIN"/>
    <property type="match status" value="1"/>
</dbReference>
<evidence type="ECO:0000313" key="2">
    <source>
        <dbReference type="Ensembl" id="ENSCJAP00000089044.1"/>
    </source>
</evidence>
<evidence type="ECO:0000256" key="1">
    <source>
        <dbReference type="SAM" id="SignalP"/>
    </source>
</evidence>
<organism evidence="2 3">
    <name type="scientific">Callithrix jacchus</name>
    <name type="common">White-tufted-ear marmoset</name>
    <name type="synonym">Simia Jacchus</name>
    <dbReference type="NCBI Taxonomy" id="9483"/>
    <lineage>
        <taxon>Eukaryota</taxon>
        <taxon>Metazoa</taxon>
        <taxon>Chordata</taxon>
        <taxon>Craniata</taxon>
        <taxon>Vertebrata</taxon>
        <taxon>Euteleostomi</taxon>
        <taxon>Mammalia</taxon>
        <taxon>Eutheria</taxon>
        <taxon>Euarchontoglires</taxon>
        <taxon>Primates</taxon>
        <taxon>Haplorrhini</taxon>
        <taxon>Platyrrhini</taxon>
        <taxon>Cebidae</taxon>
        <taxon>Callitrichinae</taxon>
        <taxon>Callithrix</taxon>
        <taxon>Callithrix</taxon>
    </lineage>
</organism>
<reference evidence="2" key="2">
    <citation type="submission" date="2025-08" db="UniProtKB">
        <authorList>
            <consortium name="Ensembl"/>
        </authorList>
    </citation>
    <scope>IDENTIFICATION</scope>
</reference>
<reference evidence="2 3" key="1">
    <citation type="submission" date="2009-03" db="EMBL/GenBank/DDBJ databases">
        <authorList>
            <person name="Warren W."/>
            <person name="Ye L."/>
            <person name="Minx P."/>
            <person name="Worley K."/>
            <person name="Gibbs R."/>
            <person name="Wilson R.K."/>
        </authorList>
    </citation>
    <scope>NUCLEOTIDE SEQUENCE [LARGE SCALE GENOMIC DNA]</scope>
</reference>
<name>A0A8I3W8Y1_CALJA</name>
<keyword evidence="3" id="KW-1185">Reference proteome</keyword>
<feature type="signal peptide" evidence="1">
    <location>
        <begin position="1"/>
        <end position="17"/>
    </location>
</feature>
<reference evidence="2" key="3">
    <citation type="submission" date="2025-09" db="UniProtKB">
        <authorList>
            <consortium name="Ensembl"/>
        </authorList>
    </citation>
    <scope>IDENTIFICATION</scope>
</reference>
<evidence type="ECO:0000313" key="3">
    <source>
        <dbReference type="Proteomes" id="UP000008225"/>
    </source>
</evidence>
<sequence length="66" mass="7682">NRIKILFFFFFLRQSFALVTQAGVQWRDLGSPQPPPPGFKQFSCLSLPSSWDYRHAPPCPANFLYF</sequence>
<dbReference type="GeneTree" id="ENSGT00940000164709"/>
<dbReference type="AlphaFoldDB" id="A0A8I3W8Y1"/>